<dbReference type="InterPro" id="IPR012416">
    <property type="entry name" value="CBP60"/>
</dbReference>
<dbReference type="Proteomes" id="UP001187192">
    <property type="component" value="Unassembled WGS sequence"/>
</dbReference>
<dbReference type="InterPro" id="IPR046831">
    <property type="entry name" value="Calmodulin_bind_N"/>
</dbReference>
<accession>A0AA88APP6</accession>
<name>A0AA88APP6_FICCA</name>
<feature type="domain" description="Calmodulin binding protein-like N-terminal" evidence="1">
    <location>
        <begin position="58"/>
        <end position="206"/>
    </location>
</feature>
<evidence type="ECO:0000313" key="3">
    <source>
        <dbReference type="Proteomes" id="UP001187192"/>
    </source>
</evidence>
<dbReference type="PANTHER" id="PTHR31713:SF42">
    <property type="entry name" value="PROTEIN SAR DEFICIENT 1"/>
    <property type="match status" value="1"/>
</dbReference>
<comment type="caution">
    <text evidence="2">The sequence shown here is derived from an EMBL/GenBank/DDBJ whole genome shotgun (WGS) entry which is preliminary data.</text>
</comment>
<dbReference type="GO" id="GO:0043565">
    <property type="term" value="F:sequence-specific DNA binding"/>
    <property type="evidence" value="ECO:0007669"/>
    <property type="project" value="TreeGrafter"/>
</dbReference>
<keyword evidence="3" id="KW-1185">Reference proteome</keyword>
<reference evidence="2" key="1">
    <citation type="submission" date="2023-07" db="EMBL/GenBank/DDBJ databases">
        <title>draft genome sequence of fig (Ficus carica).</title>
        <authorList>
            <person name="Takahashi T."/>
            <person name="Nishimura K."/>
        </authorList>
    </citation>
    <scope>NUCLEOTIDE SEQUENCE</scope>
</reference>
<dbReference type="PANTHER" id="PTHR31713">
    <property type="entry name" value="OS02G0177800 PROTEIN"/>
    <property type="match status" value="1"/>
</dbReference>
<protein>
    <recommendedName>
        <fullName evidence="1">Calmodulin binding protein-like N-terminal domain-containing protein</fullName>
    </recommendedName>
</protein>
<proteinExistence type="predicted"/>
<dbReference type="AlphaFoldDB" id="A0AA88APP6"/>
<dbReference type="GO" id="GO:0003700">
    <property type="term" value="F:DNA-binding transcription factor activity"/>
    <property type="evidence" value="ECO:0007669"/>
    <property type="project" value="TreeGrafter"/>
</dbReference>
<evidence type="ECO:0000313" key="2">
    <source>
        <dbReference type="EMBL" id="GMN56765.1"/>
    </source>
</evidence>
<organism evidence="2 3">
    <name type="scientific">Ficus carica</name>
    <name type="common">Common fig</name>
    <dbReference type="NCBI Taxonomy" id="3494"/>
    <lineage>
        <taxon>Eukaryota</taxon>
        <taxon>Viridiplantae</taxon>
        <taxon>Streptophyta</taxon>
        <taxon>Embryophyta</taxon>
        <taxon>Tracheophyta</taxon>
        <taxon>Spermatophyta</taxon>
        <taxon>Magnoliopsida</taxon>
        <taxon>eudicotyledons</taxon>
        <taxon>Gunneridae</taxon>
        <taxon>Pentapetalae</taxon>
        <taxon>rosids</taxon>
        <taxon>fabids</taxon>
        <taxon>Rosales</taxon>
        <taxon>Moraceae</taxon>
        <taxon>Ficeae</taxon>
        <taxon>Ficus</taxon>
    </lineage>
</organism>
<gene>
    <name evidence="2" type="ORF">TIFTF001_025887</name>
</gene>
<dbReference type="GO" id="GO:0005634">
    <property type="term" value="C:nucleus"/>
    <property type="evidence" value="ECO:0007669"/>
    <property type="project" value="TreeGrafter"/>
</dbReference>
<dbReference type="GO" id="GO:0005516">
    <property type="term" value="F:calmodulin binding"/>
    <property type="evidence" value="ECO:0007669"/>
    <property type="project" value="InterPro"/>
</dbReference>
<evidence type="ECO:0000259" key="1">
    <source>
        <dbReference type="Pfam" id="PF07887"/>
    </source>
</evidence>
<dbReference type="GO" id="GO:0080142">
    <property type="term" value="P:regulation of salicylic acid biosynthetic process"/>
    <property type="evidence" value="ECO:0007669"/>
    <property type="project" value="TreeGrafter"/>
</dbReference>
<dbReference type="EMBL" id="BTGU01000065">
    <property type="protein sequence ID" value="GMN56765.1"/>
    <property type="molecule type" value="Genomic_DNA"/>
</dbReference>
<sequence>MAGKRFFNDSTSDKDLPDDLRRKRPRVHEEVEQILTRCTRSMTRSQSLRIQALEQSNLQLVFLNNLSLPIFTGSKILGGDGNPLQILVVDRSNGDPMVPISLPHPTKIELVVLDGDFPPRDDTWTSEQFDSSIVKERTGKRPLLHGDLSVTLRGGTAVIGDIEFTDNSSWIRSRKFRIGARVVPGTSSQGLSVREAITEAFVVKDHRGEYYKVILFYWLHV</sequence>
<dbReference type="Pfam" id="PF07887">
    <property type="entry name" value="Calmodulin_bind"/>
    <property type="match status" value="1"/>
</dbReference>